<evidence type="ECO:0000259" key="7">
    <source>
        <dbReference type="PROSITE" id="PS50221"/>
    </source>
</evidence>
<evidence type="ECO:0000313" key="8">
    <source>
        <dbReference type="EMBL" id="CAG09830.1"/>
    </source>
</evidence>
<keyword evidence="6" id="KW-0732">Signal</keyword>
<dbReference type="InterPro" id="IPR046338">
    <property type="entry name" value="GAIN_dom_sf"/>
</dbReference>
<name>Q4RP52_TETNG</name>
<evidence type="ECO:0000256" key="6">
    <source>
        <dbReference type="SAM" id="SignalP"/>
    </source>
</evidence>
<dbReference type="KEGG" id="tng:GSTEN00031273G001"/>
<reference evidence="8" key="2">
    <citation type="submission" date="2004-02" db="EMBL/GenBank/DDBJ databases">
        <authorList>
            <consortium name="Genoscope"/>
            <consortium name="Whitehead Institute Centre for Genome Research"/>
        </authorList>
    </citation>
    <scope>NUCLEOTIDE SEQUENCE</scope>
</reference>
<comment type="caution">
    <text evidence="8">The sequence shown here is derived from an EMBL/GenBank/DDBJ whole genome shotgun (WGS) entry which is preliminary data.</text>
</comment>
<evidence type="ECO:0000256" key="1">
    <source>
        <dbReference type="ARBA" id="ARBA00004370"/>
    </source>
</evidence>
<dbReference type="PANTHER" id="PTHR45692:SF1">
    <property type="entry name" value="G-PROTEIN COUPLED RECEPTORS FAMILY 2 PROFILE 2 DOMAIN-CONTAINING PROTEIN"/>
    <property type="match status" value="1"/>
</dbReference>
<dbReference type="Gene3D" id="2.60.120.200">
    <property type="match status" value="1"/>
</dbReference>
<protein>
    <submittedName>
        <fullName evidence="8">(spotted green pufferfish) hypothetical protein</fullName>
    </submittedName>
</protein>
<feature type="signal peptide" evidence="6">
    <location>
        <begin position="1"/>
        <end position="25"/>
    </location>
</feature>
<dbReference type="PANTHER" id="PTHR45692">
    <property type="entry name" value="G_PROTEIN_RECEP_F2_4 DOMAIN-CONTAINING PROTEIN"/>
    <property type="match status" value="1"/>
</dbReference>
<dbReference type="EMBL" id="CAAE01015008">
    <property type="protein sequence ID" value="CAG09830.1"/>
    <property type="molecule type" value="Genomic_DNA"/>
</dbReference>
<feature type="chain" id="PRO_5004243229" evidence="6">
    <location>
        <begin position="26"/>
        <end position="525"/>
    </location>
</feature>
<evidence type="ECO:0000256" key="4">
    <source>
        <dbReference type="ARBA" id="ARBA00023136"/>
    </source>
</evidence>
<dbReference type="OrthoDB" id="10037534at2759"/>
<feature type="domain" description="GAIN-B" evidence="7">
    <location>
        <begin position="418"/>
        <end position="525"/>
    </location>
</feature>
<evidence type="ECO:0000256" key="3">
    <source>
        <dbReference type="ARBA" id="ARBA00022989"/>
    </source>
</evidence>
<dbReference type="PROSITE" id="PS50221">
    <property type="entry name" value="GAIN_B"/>
    <property type="match status" value="1"/>
</dbReference>
<accession>Q4RP52</accession>
<keyword evidence="2" id="KW-0812">Transmembrane</keyword>
<keyword evidence="3" id="KW-1133">Transmembrane helix</keyword>
<organism evidence="8">
    <name type="scientific">Tetraodon nigroviridis</name>
    <name type="common">Spotted green pufferfish</name>
    <name type="synonym">Chelonodon nigroviridis</name>
    <dbReference type="NCBI Taxonomy" id="99883"/>
    <lineage>
        <taxon>Eukaryota</taxon>
        <taxon>Metazoa</taxon>
        <taxon>Chordata</taxon>
        <taxon>Craniata</taxon>
        <taxon>Vertebrata</taxon>
        <taxon>Euteleostomi</taxon>
        <taxon>Actinopterygii</taxon>
        <taxon>Neopterygii</taxon>
        <taxon>Teleostei</taxon>
        <taxon>Neoteleostei</taxon>
        <taxon>Acanthomorphata</taxon>
        <taxon>Eupercaria</taxon>
        <taxon>Tetraodontiformes</taxon>
        <taxon>Tetradontoidea</taxon>
        <taxon>Tetraodontidae</taxon>
        <taxon>Tetraodon</taxon>
    </lineage>
</organism>
<reference evidence="8" key="1">
    <citation type="journal article" date="2004" name="Nature">
        <title>Genome duplication in the teleost fish Tetraodon nigroviridis reveals the early vertebrate proto-karyotype.</title>
        <authorList>
            <person name="Jaillon O."/>
            <person name="Aury J.-M."/>
            <person name="Brunet F."/>
            <person name="Petit J.-L."/>
            <person name="Stange-Thomann N."/>
            <person name="Mauceli E."/>
            <person name="Bouneau L."/>
            <person name="Fischer C."/>
            <person name="Ozouf-Costaz C."/>
            <person name="Bernot A."/>
            <person name="Nicaud S."/>
            <person name="Jaffe D."/>
            <person name="Fisher S."/>
            <person name="Lutfalla G."/>
            <person name="Dossat C."/>
            <person name="Segurens B."/>
            <person name="Dasilva C."/>
            <person name="Salanoubat M."/>
            <person name="Levy M."/>
            <person name="Boudet N."/>
            <person name="Castellano S."/>
            <person name="Anthouard V."/>
            <person name="Jubin C."/>
            <person name="Castelli V."/>
            <person name="Katinka M."/>
            <person name="Vacherie B."/>
            <person name="Biemont C."/>
            <person name="Skalli Z."/>
            <person name="Cattolico L."/>
            <person name="Poulain J."/>
            <person name="De Berardinis V."/>
            <person name="Cruaud C."/>
            <person name="Duprat S."/>
            <person name="Brottier P."/>
            <person name="Coutanceau J.-P."/>
            <person name="Gouzy J."/>
            <person name="Parra G."/>
            <person name="Lardier G."/>
            <person name="Chapple C."/>
            <person name="McKernan K.J."/>
            <person name="McEwan P."/>
            <person name="Bosak S."/>
            <person name="Kellis M."/>
            <person name="Volff J.-N."/>
            <person name="Guigo R."/>
            <person name="Zody M.C."/>
            <person name="Mesirov J."/>
            <person name="Lindblad-Toh K."/>
            <person name="Birren B."/>
            <person name="Nusbaum C."/>
            <person name="Kahn D."/>
            <person name="Robinson-Rechavi M."/>
            <person name="Laudet V."/>
            <person name="Schachter V."/>
            <person name="Quetier F."/>
            <person name="Saurin W."/>
            <person name="Scarpelli C."/>
            <person name="Wincker P."/>
            <person name="Lander E.S."/>
            <person name="Weissenbach J."/>
            <person name="Roest Crollius H."/>
        </authorList>
    </citation>
    <scope>NUCLEOTIDE SEQUENCE [LARGE SCALE GENOMIC DNA]</scope>
</reference>
<dbReference type="InterPro" id="IPR013320">
    <property type="entry name" value="ConA-like_dom_sf"/>
</dbReference>
<keyword evidence="5" id="KW-1015">Disulfide bond</keyword>
<sequence>MSSFGTSLAVLLCSQLLVCYRFSSASDSTSLWGKKIELSGPTCLWQLQRGVIPALENATVCTLLRLRFGAPWTAFVYKAPGQTAIELGLQGTLSHLSIWLFGKEQRVKAHLKLHEWYSICLSWCSREHRLRVVVDAASHAELSPSSFQPRHLAPGGTLTLGVSHYIDASGEVKAERGNNLLGEIGVFKVWASAWTAEELEKMNCVDGDVVSWDTKQWRYSCPAVADSRLKCALHTMQLIILTWNHLSFNSEVYVKNCKTARKKHSRLFTGSIYGLKHSPKSSKKWPAKSHDLSGPTGCENAAEVVDMIQELVDQELLNEELSAEDLDTVVHKLVDVVNVSVVTPPVGENIVTIFSKILLSSTDVTTVAGTVLNLTEAMGNTMNFEEESVGIMVPLLAMSMVNTDADKFSGLTFGVSVISADLAPQIFLNQSFVSEPVPETDVTISLPSELNSYFAPGEGNKTRIQFHFYGSQKLFQDPLITNVTNTNLMVNSHIVSASIHGSDVNNLKERVSVTFRHLTFKQVRN</sequence>
<comment type="subcellular location">
    <subcellularLocation>
        <location evidence="1">Membrane</location>
    </subcellularLocation>
</comment>
<keyword evidence="4" id="KW-0472">Membrane</keyword>
<evidence type="ECO:0000256" key="2">
    <source>
        <dbReference type="ARBA" id="ARBA00022692"/>
    </source>
</evidence>
<dbReference type="InterPro" id="IPR057244">
    <property type="entry name" value="GAIN_B"/>
</dbReference>
<dbReference type="Gene3D" id="2.60.220.50">
    <property type="match status" value="1"/>
</dbReference>
<gene>
    <name evidence="8" type="ORF">GSTENG00031273001</name>
</gene>
<proteinExistence type="predicted"/>
<dbReference type="AlphaFoldDB" id="Q4RP52"/>
<dbReference type="GO" id="GO:0016020">
    <property type="term" value="C:membrane"/>
    <property type="evidence" value="ECO:0007669"/>
    <property type="project" value="UniProtKB-SubCell"/>
</dbReference>
<evidence type="ECO:0000256" key="5">
    <source>
        <dbReference type="ARBA" id="ARBA00023157"/>
    </source>
</evidence>
<dbReference type="SUPFAM" id="SSF49899">
    <property type="entry name" value="Concanavalin A-like lectins/glucanases"/>
    <property type="match status" value="1"/>
</dbReference>